<organism evidence="3 4">
    <name type="scientific">Sphingomonas aerolata</name>
    <dbReference type="NCBI Taxonomy" id="185951"/>
    <lineage>
        <taxon>Bacteria</taxon>
        <taxon>Pseudomonadati</taxon>
        <taxon>Pseudomonadota</taxon>
        <taxon>Alphaproteobacteria</taxon>
        <taxon>Sphingomonadales</taxon>
        <taxon>Sphingomonadaceae</taxon>
        <taxon>Sphingomonas</taxon>
    </lineage>
</organism>
<feature type="signal peptide" evidence="2">
    <location>
        <begin position="1"/>
        <end position="22"/>
    </location>
</feature>
<evidence type="ECO:0000256" key="2">
    <source>
        <dbReference type="SAM" id="SignalP"/>
    </source>
</evidence>
<dbReference type="Proteomes" id="UP000240996">
    <property type="component" value="Unassembled WGS sequence"/>
</dbReference>
<evidence type="ECO:0000313" key="3">
    <source>
        <dbReference type="EMBL" id="PTM47701.1"/>
    </source>
</evidence>
<sequence length="81" mass="8198">MRKFIITAAAFAISTMPATANAATNAAAPLSVAKSVRVSTQTVRKTKLAGPSLIVPLLATVVIVGGAILLVTSDDDDSDSN</sequence>
<accession>A0A2T4YVB6</accession>
<comment type="caution">
    <text evidence="3">The sequence shown here is derived from an EMBL/GenBank/DDBJ whole genome shotgun (WGS) entry which is preliminary data.</text>
</comment>
<keyword evidence="2" id="KW-0732">Signal</keyword>
<gene>
    <name evidence="3" type="ORF">C8J24_1103</name>
</gene>
<feature type="chain" id="PRO_5015724844" evidence="2">
    <location>
        <begin position="23"/>
        <end position="81"/>
    </location>
</feature>
<protein>
    <submittedName>
        <fullName evidence="3">Uncharacterized protein</fullName>
    </submittedName>
</protein>
<keyword evidence="1" id="KW-0812">Transmembrane</keyword>
<keyword evidence="1" id="KW-0472">Membrane</keyword>
<reference evidence="3 4" key="1">
    <citation type="submission" date="2018-04" db="EMBL/GenBank/DDBJ databases">
        <title>Genomic Encyclopedia of Type Strains, Phase III (KMG-III): the genomes of soil and plant-associated and newly described type strains.</title>
        <authorList>
            <person name="Whitman W."/>
        </authorList>
    </citation>
    <scope>NUCLEOTIDE SEQUENCE [LARGE SCALE GENOMIC DNA]</scope>
    <source>
        <strain evidence="3 4">NW12</strain>
    </source>
</reference>
<dbReference type="EMBL" id="PZZN01000001">
    <property type="protein sequence ID" value="PTM47701.1"/>
    <property type="molecule type" value="Genomic_DNA"/>
</dbReference>
<keyword evidence="4" id="KW-1185">Reference proteome</keyword>
<dbReference type="RefSeq" id="WP_107930846.1">
    <property type="nucleotide sequence ID" value="NZ_PZZN01000001.1"/>
</dbReference>
<evidence type="ECO:0000313" key="4">
    <source>
        <dbReference type="Proteomes" id="UP000240996"/>
    </source>
</evidence>
<evidence type="ECO:0000256" key="1">
    <source>
        <dbReference type="SAM" id="Phobius"/>
    </source>
</evidence>
<dbReference type="AlphaFoldDB" id="A0A2T4YVB6"/>
<name>A0A2T4YVB6_9SPHN</name>
<keyword evidence="1" id="KW-1133">Transmembrane helix</keyword>
<feature type="transmembrane region" description="Helical" evidence="1">
    <location>
        <begin position="49"/>
        <end position="71"/>
    </location>
</feature>
<proteinExistence type="predicted"/>